<dbReference type="Gene3D" id="1.10.357.10">
    <property type="entry name" value="Tetracycline Repressor, domain 2"/>
    <property type="match status" value="1"/>
</dbReference>
<sequence>MARTTKTAGQPRRQRRERGSITAEEIVNGAYALAAEVSVEKLSMPALARRLDVGVTSIYWYFRSKEQLLEAMRDRALAQYEIALPFTGTGPWYERLRSHFMTMRDLFRDNPVLCDLLIMHTSDYGAGPNRVAYQRLEAIIASLVDAGFTPEAALETYFTLSTHSRGFAMLQRRGALDAATATTRPAIDERDSPHLARLTGAGYSLDPVRDRTFELGLDALIERAKLVLAASGQPSSVAREGVRGPHPDVDGPAAHCYGS</sequence>
<reference evidence="5 6" key="1">
    <citation type="submission" date="2019-10" db="EMBL/GenBank/DDBJ databases">
        <title>Nocardia macrotermitis sp. nov. and Nocardia aurantia sp. nov., isolated from the gut of fungus growing-termite Macrotermes natalensis.</title>
        <authorList>
            <person name="Benndorf R."/>
            <person name="Schwitalla J."/>
            <person name="Martin K."/>
            <person name="De Beer W."/>
            <person name="Kaster A.-K."/>
            <person name="Vollmers J."/>
            <person name="Poulsen M."/>
            <person name="Beemelmanns C."/>
        </authorList>
    </citation>
    <scope>NUCLEOTIDE SEQUENCE [LARGE SCALE GENOMIC DNA]</scope>
    <source>
        <strain evidence="5 6">RB56</strain>
    </source>
</reference>
<dbReference type="SUPFAM" id="SSF48498">
    <property type="entry name" value="Tetracyclin repressor-like, C-terminal domain"/>
    <property type="match status" value="1"/>
</dbReference>
<dbReference type="InterPro" id="IPR050109">
    <property type="entry name" value="HTH-type_TetR-like_transc_reg"/>
</dbReference>
<feature type="domain" description="HTH tetR-type" evidence="4">
    <location>
        <begin position="20"/>
        <end position="80"/>
    </location>
</feature>
<feature type="region of interest" description="Disordered" evidence="3">
    <location>
        <begin position="235"/>
        <end position="259"/>
    </location>
</feature>
<keyword evidence="6" id="KW-1185">Reference proteome</keyword>
<dbReference type="GO" id="GO:0003700">
    <property type="term" value="F:DNA-binding transcription factor activity"/>
    <property type="evidence" value="ECO:0007669"/>
    <property type="project" value="TreeGrafter"/>
</dbReference>
<dbReference type="RefSeq" id="WP_153345742.1">
    <property type="nucleotide sequence ID" value="NZ_WEGI01000010.1"/>
</dbReference>
<dbReference type="PROSITE" id="PS01081">
    <property type="entry name" value="HTH_TETR_1"/>
    <property type="match status" value="1"/>
</dbReference>
<dbReference type="EMBL" id="WEGI01000010">
    <property type="protein sequence ID" value="MQY29190.1"/>
    <property type="molecule type" value="Genomic_DNA"/>
</dbReference>
<dbReference type="SUPFAM" id="SSF46689">
    <property type="entry name" value="Homeodomain-like"/>
    <property type="match status" value="1"/>
</dbReference>
<dbReference type="InterPro" id="IPR023772">
    <property type="entry name" value="DNA-bd_HTH_TetR-type_CS"/>
</dbReference>
<dbReference type="GO" id="GO:0000976">
    <property type="term" value="F:transcription cis-regulatory region binding"/>
    <property type="evidence" value="ECO:0007669"/>
    <property type="project" value="TreeGrafter"/>
</dbReference>
<dbReference type="InterPro" id="IPR001647">
    <property type="entry name" value="HTH_TetR"/>
</dbReference>
<dbReference type="AlphaFoldDB" id="A0A7K0DTU7"/>
<evidence type="ECO:0000256" key="3">
    <source>
        <dbReference type="SAM" id="MobiDB-lite"/>
    </source>
</evidence>
<dbReference type="InterPro" id="IPR036271">
    <property type="entry name" value="Tet_transcr_reg_TetR-rel_C_sf"/>
</dbReference>
<organism evidence="5 6">
    <name type="scientific">Nocardia aurantia</name>
    <dbReference type="NCBI Taxonomy" id="2585199"/>
    <lineage>
        <taxon>Bacteria</taxon>
        <taxon>Bacillati</taxon>
        <taxon>Actinomycetota</taxon>
        <taxon>Actinomycetes</taxon>
        <taxon>Mycobacteriales</taxon>
        <taxon>Nocardiaceae</taxon>
        <taxon>Nocardia</taxon>
    </lineage>
</organism>
<evidence type="ECO:0000313" key="6">
    <source>
        <dbReference type="Proteomes" id="UP000431401"/>
    </source>
</evidence>
<evidence type="ECO:0000256" key="1">
    <source>
        <dbReference type="ARBA" id="ARBA00023125"/>
    </source>
</evidence>
<gene>
    <name evidence="5" type="ORF">NRB56_47800</name>
</gene>
<dbReference type="PANTHER" id="PTHR30055">
    <property type="entry name" value="HTH-TYPE TRANSCRIPTIONAL REGULATOR RUTR"/>
    <property type="match status" value="1"/>
</dbReference>
<dbReference type="Gene3D" id="1.10.10.60">
    <property type="entry name" value="Homeodomain-like"/>
    <property type="match status" value="1"/>
</dbReference>
<feature type="DNA-binding region" description="H-T-H motif" evidence="2">
    <location>
        <begin position="43"/>
        <end position="62"/>
    </location>
</feature>
<dbReference type="Pfam" id="PF00440">
    <property type="entry name" value="TetR_N"/>
    <property type="match status" value="1"/>
</dbReference>
<keyword evidence="1 2" id="KW-0238">DNA-binding</keyword>
<proteinExistence type="predicted"/>
<dbReference type="PROSITE" id="PS50977">
    <property type="entry name" value="HTH_TETR_2"/>
    <property type="match status" value="1"/>
</dbReference>
<dbReference type="InterPro" id="IPR009057">
    <property type="entry name" value="Homeodomain-like_sf"/>
</dbReference>
<evidence type="ECO:0000256" key="2">
    <source>
        <dbReference type="PROSITE-ProRule" id="PRU00335"/>
    </source>
</evidence>
<evidence type="ECO:0000259" key="4">
    <source>
        <dbReference type="PROSITE" id="PS50977"/>
    </source>
</evidence>
<dbReference type="Proteomes" id="UP000431401">
    <property type="component" value="Unassembled WGS sequence"/>
</dbReference>
<protein>
    <recommendedName>
        <fullName evidence="4">HTH tetR-type domain-containing protein</fullName>
    </recommendedName>
</protein>
<dbReference type="OrthoDB" id="4899232at2"/>
<accession>A0A7K0DTU7</accession>
<comment type="caution">
    <text evidence="5">The sequence shown here is derived from an EMBL/GenBank/DDBJ whole genome shotgun (WGS) entry which is preliminary data.</text>
</comment>
<dbReference type="PANTHER" id="PTHR30055:SF207">
    <property type="entry name" value="HTH-TYPE TRANSCRIPTIONAL REPRESSOR FATR"/>
    <property type="match status" value="1"/>
</dbReference>
<feature type="compositionally biased region" description="Basic and acidic residues" evidence="3">
    <location>
        <begin position="240"/>
        <end position="249"/>
    </location>
</feature>
<evidence type="ECO:0000313" key="5">
    <source>
        <dbReference type="EMBL" id="MQY29190.1"/>
    </source>
</evidence>
<name>A0A7K0DTU7_9NOCA</name>